<accession>A0A329T1J3</accession>
<dbReference type="Proteomes" id="UP000251314">
    <property type="component" value="Unassembled WGS sequence"/>
</dbReference>
<keyword evidence="8" id="KW-1185">Reference proteome</keyword>
<evidence type="ECO:0000313" key="5">
    <source>
        <dbReference type="EMBL" id="KAG2996011.1"/>
    </source>
</evidence>
<gene>
    <name evidence="7" type="ORF">PC110_g1255</name>
    <name evidence="2" type="ORF">PC113_g852</name>
    <name evidence="4" type="ORF">PC115_g2791</name>
    <name evidence="3" type="ORF">PC117_g16165</name>
    <name evidence="5" type="ORF">PC118_g2673</name>
    <name evidence="6" type="ORF">PC129_g13465</name>
</gene>
<dbReference type="Proteomes" id="UP000760860">
    <property type="component" value="Unassembled WGS sequence"/>
</dbReference>
<dbReference type="VEuPathDB" id="FungiDB:PC110_g1255"/>
<evidence type="ECO:0000313" key="3">
    <source>
        <dbReference type="EMBL" id="KAG2921634.1"/>
    </source>
</evidence>
<dbReference type="STRING" id="29920.A0A329T1J3"/>
<comment type="caution">
    <text evidence="7">The sequence shown here is derived from an EMBL/GenBank/DDBJ whole genome shotgun (WGS) entry which is preliminary data.</text>
</comment>
<feature type="compositionally biased region" description="Basic residues" evidence="1">
    <location>
        <begin position="64"/>
        <end position="73"/>
    </location>
</feature>
<name>A0A329T1J3_9STRA</name>
<sequence length="302" mass="33554">MTRTHAVWNEFEIDVDRKYPDVTCTHCGAKLLNVNPAETRSTICPSALICRSLTEFSGVDLGSRKRQRRKRPSAHTQSPVATQDSVVTEDSQLLTQPILPFHFVDNLSVERKGHYQALVASGFYAAGLSFSSFEMPRFRKALTILQPEMERYQPSRVILVGRLLAADYEPELDEVVTRLRDDQTIVAKEKVVNYIVVSPVTRSVLWCAKTVGENEQTAEYVAAPIGEAINNISNTIGKPVVVSVTTDNAPVMQRVWQILETERSVCCNGCSSDALILILEEVLKLSWSSGVLAKAVKLAEVF</sequence>
<dbReference type="EMBL" id="RCML01000041">
    <property type="protein sequence ID" value="KAG2996011.1"/>
    <property type="molecule type" value="Genomic_DNA"/>
</dbReference>
<evidence type="ECO:0000256" key="1">
    <source>
        <dbReference type="SAM" id="MobiDB-lite"/>
    </source>
</evidence>
<protein>
    <submittedName>
        <fullName evidence="7">Uncharacterized protein</fullName>
    </submittedName>
</protein>
<dbReference type="EMBL" id="RCMK01000563">
    <property type="protein sequence ID" value="KAG2921634.1"/>
    <property type="molecule type" value="Genomic_DNA"/>
</dbReference>
<evidence type="ECO:0000313" key="2">
    <source>
        <dbReference type="EMBL" id="KAG2868666.1"/>
    </source>
</evidence>
<dbReference type="EMBL" id="RCMI01000043">
    <property type="protein sequence ID" value="KAG2939998.1"/>
    <property type="molecule type" value="Genomic_DNA"/>
</dbReference>
<proteinExistence type="predicted"/>
<dbReference type="Proteomes" id="UP000774804">
    <property type="component" value="Unassembled WGS sequence"/>
</dbReference>
<evidence type="ECO:0000313" key="6">
    <source>
        <dbReference type="EMBL" id="KAG3215646.1"/>
    </source>
</evidence>
<reference evidence="7 8" key="1">
    <citation type="submission" date="2018-01" db="EMBL/GenBank/DDBJ databases">
        <title>Draft genome of the strawberry crown rot pathogen Phytophthora cactorum.</title>
        <authorList>
            <person name="Armitage A.D."/>
            <person name="Lysoe E."/>
            <person name="Nellist C.F."/>
            <person name="Harrison R.J."/>
            <person name="Brurberg M.B."/>
        </authorList>
    </citation>
    <scope>NUCLEOTIDE SEQUENCE [LARGE SCALE GENOMIC DNA]</scope>
    <source>
        <strain evidence="7 8">10300</strain>
    </source>
</reference>
<dbReference type="EMBL" id="RCMV01000542">
    <property type="protein sequence ID" value="KAG3215646.1"/>
    <property type="molecule type" value="Genomic_DNA"/>
</dbReference>
<reference evidence="6" key="2">
    <citation type="submission" date="2018-05" db="EMBL/GenBank/DDBJ databases">
        <title>Effector identification in a new, highly contiguous assembly of the strawberry crown rot pathogen Phytophthora cactorum.</title>
        <authorList>
            <person name="Armitage A.D."/>
            <person name="Nellist C.F."/>
            <person name="Bates H."/>
            <person name="Vickerstaff R.J."/>
            <person name="Harrison R.J."/>
        </authorList>
    </citation>
    <scope>NUCLEOTIDE SEQUENCE</scope>
    <source>
        <strain evidence="2">15-7</strain>
        <strain evidence="4">4032</strain>
        <strain evidence="3">4040</strain>
        <strain evidence="5">P415</strain>
        <strain evidence="6">P421</strain>
    </source>
</reference>
<dbReference type="Proteomes" id="UP000735874">
    <property type="component" value="Unassembled WGS sequence"/>
</dbReference>
<feature type="region of interest" description="Disordered" evidence="1">
    <location>
        <begin position="61"/>
        <end position="86"/>
    </location>
</feature>
<dbReference type="OrthoDB" id="128440at2759"/>
<evidence type="ECO:0000313" key="4">
    <source>
        <dbReference type="EMBL" id="KAG2939998.1"/>
    </source>
</evidence>
<dbReference type="Proteomes" id="UP000697107">
    <property type="component" value="Unassembled WGS sequence"/>
</dbReference>
<organism evidence="7 8">
    <name type="scientific">Phytophthora cactorum</name>
    <dbReference type="NCBI Taxonomy" id="29920"/>
    <lineage>
        <taxon>Eukaryota</taxon>
        <taxon>Sar</taxon>
        <taxon>Stramenopiles</taxon>
        <taxon>Oomycota</taxon>
        <taxon>Peronosporomycetes</taxon>
        <taxon>Peronosporales</taxon>
        <taxon>Peronosporaceae</taxon>
        <taxon>Phytophthora</taxon>
    </lineage>
</organism>
<evidence type="ECO:0000313" key="7">
    <source>
        <dbReference type="EMBL" id="RAW42570.1"/>
    </source>
</evidence>
<dbReference type="EMBL" id="MJFZ01000014">
    <property type="protein sequence ID" value="RAW42570.1"/>
    <property type="molecule type" value="Genomic_DNA"/>
</dbReference>
<dbReference type="Proteomes" id="UP000736787">
    <property type="component" value="Unassembled WGS sequence"/>
</dbReference>
<dbReference type="EMBL" id="RCMG01000009">
    <property type="protein sequence ID" value="KAG2868666.1"/>
    <property type="molecule type" value="Genomic_DNA"/>
</dbReference>
<evidence type="ECO:0000313" key="8">
    <source>
        <dbReference type="Proteomes" id="UP000251314"/>
    </source>
</evidence>
<dbReference type="AlphaFoldDB" id="A0A329T1J3"/>
<feature type="compositionally biased region" description="Polar residues" evidence="1">
    <location>
        <begin position="74"/>
        <end position="86"/>
    </location>
</feature>